<accession>A0A0D0AL68</accession>
<gene>
    <name evidence="1" type="ORF">GYMLUDRAFT_65080</name>
</gene>
<evidence type="ECO:0000313" key="1">
    <source>
        <dbReference type="EMBL" id="KIK50980.1"/>
    </source>
</evidence>
<keyword evidence="2" id="KW-1185">Reference proteome</keyword>
<dbReference type="Proteomes" id="UP000053593">
    <property type="component" value="Unassembled WGS sequence"/>
</dbReference>
<dbReference type="AlphaFoldDB" id="A0A0D0AL68"/>
<dbReference type="EMBL" id="KN834877">
    <property type="protein sequence ID" value="KIK50980.1"/>
    <property type="molecule type" value="Genomic_DNA"/>
</dbReference>
<dbReference type="HOGENOM" id="CLU_1740709_0_0_1"/>
<evidence type="ECO:0000313" key="2">
    <source>
        <dbReference type="Proteomes" id="UP000053593"/>
    </source>
</evidence>
<protein>
    <submittedName>
        <fullName evidence="1">Uncharacterized protein</fullName>
    </submittedName>
</protein>
<sequence length="150" mass="16877">MYGFRQLENPNSRHGYQRSFKKYIWGMMRKEDLKISVMVANLPVWAVISVAEDDQTSYQKVSILSEILASAAQLDRSTNNQAVMIKASALERVSQVRIVTEMADGIIIEDVQDELLKDCYQNLNPQHLQGCLIDTQNVDIGGTTLTAVID</sequence>
<reference evidence="1 2" key="1">
    <citation type="submission" date="2014-04" db="EMBL/GenBank/DDBJ databases">
        <title>Evolutionary Origins and Diversification of the Mycorrhizal Mutualists.</title>
        <authorList>
            <consortium name="DOE Joint Genome Institute"/>
            <consortium name="Mycorrhizal Genomics Consortium"/>
            <person name="Kohler A."/>
            <person name="Kuo A."/>
            <person name="Nagy L.G."/>
            <person name="Floudas D."/>
            <person name="Copeland A."/>
            <person name="Barry K.W."/>
            <person name="Cichocki N."/>
            <person name="Veneault-Fourrey C."/>
            <person name="LaButti K."/>
            <person name="Lindquist E.A."/>
            <person name="Lipzen A."/>
            <person name="Lundell T."/>
            <person name="Morin E."/>
            <person name="Murat C."/>
            <person name="Riley R."/>
            <person name="Ohm R."/>
            <person name="Sun H."/>
            <person name="Tunlid A."/>
            <person name="Henrissat B."/>
            <person name="Grigoriev I.V."/>
            <person name="Hibbett D.S."/>
            <person name="Martin F."/>
        </authorList>
    </citation>
    <scope>NUCLEOTIDE SEQUENCE [LARGE SCALE GENOMIC DNA]</scope>
    <source>
        <strain evidence="1 2">FD-317 M1</strain>
    </source>
</reference>
<name>A0A0D0AL68_9AGAR</name>
<organism evidence="1 2">
    <name type="scientific">Collybiopsis luxurians FD-317 M1</name>
    <dbReference type="NCBI Taxonomy" id="944289"/>
    <lineage>
        <taxon>Eukaryota</taxon>
        <taxon>Fungi</taxon>
        <taxon>Dikarya</taxon>
        <taxon>Basidiomycota</taxon>
        <taxon>Agaricomycotina</taxon>
        <taxon>Agaricomycetes</taxon>
        <taxon>Agaricomycetidae</taxon>
        <taxon>Agaricales</taxon>
        <taxon>Marasmiineae</taxon>
        <taxon>Omphalotaceae</taxon>
        <taxon>Collybiopsis</taxon>
        <taxon>Collybiopsis luxurians</taxon>
    </lineage>
</organism>
<proteinExistence type="predicted"/>